<evidence type="ECO:0000313" key="2">
    <source>
        <dbReference type="EMBL" id="KFB36753.1"/>
    </source>
</evidence>
<name>A0A084VFK9_ANOSI</name>
<dbReference type="Proteomes" id="UP000030765">
    <property type="component" value="Unassembled WGS sequence"/>
</dbReference>
<feature type="region of interest" description="Disordered" evidence="1">
    <location>
        <begin position="1"/>
        <end position="75"/>
    </location>
</feature>
<reference evidence="2 4" key="1">
    <citation type="journal article" date="2014" name="BMC Genomics">
        <title>Genome sequence of Anopheles sinensis provides insight into genetics basis of mosquito competence for malaria parasites.</title>
        <authorList>
            <person name="Zhou D."/>
            <person name="Zhang D."/>
            <person name="Ding G."/>
            <person name="Shi L."/>
            <person name="Hou Q."/>
            <person name="Ye Y."/>
            <person name="Xu Y."/>
            <person name="Zhou H."/>
            <person name="Xiong C."/>
            <person name="Li S."/>
            <person name="Yu J."/>
            <person name="Hong S."/>
            <person name="Yu X."/>
            <person name="Zou P."/>
            <person name="Chen C."/>
            <person name="Chang X."/>
            <person name="Wang W."/>
            <person name="Lv Y."/>
            <person name="Sun Y."/>
            <person name="Ma L."/>
            <person name="Shen B."/>
            <person name="Zhu C."/>
        </authorList>
    </citation>
    <scope>NUCLEOTIDE SEQUENCE [LARGE SCALE GENOMIC DNA]</scope>
</reference>
<organism evidence="2">
    <name type="scientific">Anopheles sinensis</name>
    <name type="common">Mosquito</name>
    <dbReference type="NCBI Taxonomy" id="74873"/>
    <lineage>
        <taxon>Eukaryota</taxon>
        <taxon>Metazoa</taxon>
        <taxon>Ecdysozoa</taxon>
        <taxon>Arthropoda</taxon>
        <taxon>Hexapoda</taxon>
        <taxon>Insecta</taxon>
        <taxon>Pterygota</taxon>
        <taxon>Neoptera</taxon>
        <taxon>Endopterygota</taxon>
        <taxon>Diptera</taxon>
        <taxon>Nematocera</taxon>
        <taxon>Culicoidea</taxon>
        <taxon>Culicidae</taxon>
        <taxon>Anophelinae</taxon>
        <taxon>Anopheles</taxon>
    </lineage>
</organism>
<keyword evidence="4" id="KW-1185">Reference proteome</keyword>
<dbReference type="AlphaFoldDB" id="A0A084VFK9"/>
<dbReference type="EMBL" id="KE524793">
    <property type="protein sequence ID" value="KFB36753.1"/>
    <property type="molecule type" value="Genomic_DNA"/>
</dbReference>
<protein>
    <submittedName>
        <fullName evidence="2 3">KN motif and ankyrin repeat domain-containing protein 2</fullName>
    </submittedName>
</protein>
<accession>A0A084VFK9</accession>
<dbReference type="EMBL" id="ATLV01012443">
    <property type="status" value="NOT_ANNOTATED_CDS"/>
    <property type="molecule type" value="Genomic_DNA"/>
</dbReference>
<reference evidence="3" key="2">
    <citation type="submission" date="2020-05" db="UniProtKB">
        <authorList>
            <consortium name="EnsemblMetazoa"/>
        </authorList>
    </citation>
    <scope>IDENTIFICATION</scope>
</reference>
<evidence type="ECO:0000313" key="4">
    <source>
        <dbReference type="Proteomes" id="UP000030765"/>
    </source>
</evidence>
<evidence type="ECO:0000313" key="3">
    <source>
        <dbReference type="EnsemblMetazoa" id="ASIC003910-PA"/>
    </source>
</evidence>
<proteinExistence type="predicted"/>
<gene>
    <name evidence="2" type="ORF">ZHAS_00003910</name>
</gene>
<sequence>MSSSYRMMVGSGGSGSSSSSGSITRQRHRLTNSSSTGTATAPRPAVPSTASCSLPLERPSGVRESSIDAGQPKQSEENLLINHVISWKTGWKLSRQQYVTHFLLECLDTRLPVFPGPIRHLLHRSSHP</sequence>
<evidence type="ECO:0000256" key="1">
    <source>
        <dbReference type="SAM" id="MobiDB-lite"/>
    </source>
</evidence>
<dbReference type="EnsemblMetazoa" id="ASIC003910-RA">
    <property type="protein sequence ID" value="ASIC003910-PA"/>
    <property type="gene ID" value="ASIC003910"/>
</dbReference>
<dbReference type="VEuPathDB" id="VectorBase:ASIC003910"/>